<evidence type="ECO:0000259" key="2">
    <source>
        <dbReference type="PROSITE" id="PS50011"/>
    </source>
</evidence>
<organism evidence="3 4">
    <name type="scientific">Paramicrosporidium saccamoebae</name>
    <dbReference type="NCBI Taxonomy" id="1246581"/>
    <lineage>
        <taxon>Eukaryota</taxon>
        <taxon>Fungi</taxon>
        <taxon>Fungi incertae sedis</taxon>
        <taxon>Cryptomycota</taxon>
        <taxon>Cryptomycota incertae sedis</taxon>
        <taxon>Paramicrosporidium</taxon>
    </lineage>
</organism>
<feature type="chain" id="PRO_5014183285" evidence="1">
    <location>
        <begin position="21"/>
        <end position="377"/>
    </location>
</feature>
<sequence>MLLTTLGFILVVSIYGGGYASKLSLINLSNVPTEKQTERTVSSGNLTTLLSNQDALDNEAKNDSVSTKPAISTSIEATSDKAELAEPPEMTIAEALQALTTEELLSLTGTPGKPNQPAYTSWKGQMCDKDRFKRLGRAGSGTSAVYRALDKDETVVAIKYVDKSKIQEIQTEMVFLSRLHHSAIANLHCVYPHSNYIALVMPFIDGVTLAATIKQEIDDDLRKSIMRQLVDVLGYLHSQNIWHRDIKLENLMLSKDNVLYLIDFGFATINGQRKDRVGSPFYISPEVWDGAPSAEASDWFAVGIIFFELLNRYHPFNHLRYSSDVHHDLAEAFKEGIPETGDTHENELIQHLTVPNVEKRWGYLQLEQIRNHKSIKA</sequence>
<dbReference type="STRING" id="1246581.A0A2H9TGP8"/>
<dbReference type="GO" id="GO:0044773">
    <property type="term" value="P:mitotic DNA damage checkpoint signaling"/>
    <property type="evidence" value="ECO:0007669"/>
    <property type="project" value="TreeGrafter"/>
</dbReference>
<dbReference type="AlphaFoldDB" id="A0A2H9TGP8"/>
<dbReference type="GO" id="GO:0005524">
    <property type="term" value="F:ATP binding"/>
    <property type="evidence" value="ECO:0007669"/>
    <property type="project" value="InterPro"/>
</dbReference>
<keyword evidence="3" id="KW-0418">Kinase</keyword>
<evidence type="ECO:0000313" key="4">
    <source>
        <dbReference type="Proteomes" id="UP000240830"/>
    </source>
</evidence>
<reference evidence="3 4" key="1">
    <citation type="submission" date="2016-10" db="EMBL/GenBank/DDBJ databases">
        <title>The genome of Paramicrosporidium saccamoebae is the missing link in understanding Cryptomycota and Microsporidia evolution.</title>
        <authorList>
            <person name="Quandt C.A."/>
            <person name="Beaudet D."/>
            <person name="Corsaro D."/>
            <person name="Michel R."/>
            <person name="Corradi N."/>
            <person name="James T."/>
        </authorList>
    </citation>
    <scope>NUCLEOTIDE SEQUENCE [LARGE SCALE GENOMIC DNA]</scope>
    <source>
        <strain evidence="3 4">KSL3</strain>
    </source>
</reference>
<dbReference type="InterPro" id="IPR008271">
    <property type="entry name" value="Ser/Thr_kinase_AS"/>
</dbReference>
<comment type="caution">
    <text evidence="3">The sequence shown here is derived from an EMBL/GenBank/DDBJ whole genome shotgun (WGS) entry which is preliminary data.</text>
</comment>
<dbReference type="CDD" id="cd14014">
    <property type="entry name" value="STKc_PknB_like"/>
    <property type="match status" value="1"/>
</dbReference>
<gene>
    <name evidence="3" type="ORF">PSACC_03407</name>
</gene>
<dbReference type="SMART" id="SM00220">
    <property type="entry name" value="S_TKc"/>
    <property type="match status" value="1"/>
</dbReference>
<accession>A0A2H9TGP8</accession>
<protein>
    <submittedName>
        <fullName evidence="3">Serine/threonine-protein kinase PLK4</fullName>
    </submittedName>
</protein>
<feature type="domain" description="Protein kinase" evidence="2">
    <location>
        <begin position="132"/>
        <end position="375"/>
    </location>
</feature>
<dbReference type="SUPFAM" id="SSF56112">
    <property type="entry name" value="Protein kinase-like (PK-like)"/>
    <property type="match status" value="1"/>
</dbReference>
<name>A0A2H9TGP8_9FUNG</name>
<dbReference type="InterPro" id="IPR011009">
    <property type="entry name" value="Kinase-like_dom_sf"/>
</dbReference>
<dbReference type="PROSITE" id="PS50011">
    <property type="entry name" value="PROTEIN_KINASE_DOM"/>
    <property type="match status" value="1"/>
</dbReference>
<dbReference type="InterPro" id="IPR000719">
    <property type="entry name" value="Prot_kinase_dom"/>
</dbReference>
<dbReference type="PANTHER" id="PTHR44167:SF31">
    <property type="entry name" value="PROTEIN CBG02007"/>
    <property type="match status" value="1"/>
</dbReference>
<dbReference type="PROSITE" id="PS00108">
    <property type="entry name" value="PROTEIN_KINASE_ST"/>
    <property type="match status" value="1"/>
</dbReference>
<feature type="signal peptide" evidence="1">
    <location>
        <begin position="1"/>
        <end position="20"/>
    </location>
</feature>
<evidence type="ECO:0000256" key="1">
    <source>
        <dbReference type="SAM" id="SignalP"/>
    </source>
</evidence>
<dbReference type="GO" id="GO:0005737">
    <property type="term" value="C:cytoplasm"/>
    <property type="evidence" value="ECO:0007669"/>
    <property type="project" value="TreeGrafter"/>
</dbReference>
<dbReference type="Pfam" id="PF00069">
    <property type="entry name" value="Pkinase"/>
    <property type="match status" value="1"/>
</dbReference>
<evidence type="ECO:0000313" key="3">
    <source>
        <dbReference type="EMBL" id="PJF16780.1"/>
    </source>
</evidence>
<dbReference type="EMBL" id="MTSL01000207">
    <property type="protein sequence ID" value="PJF16780.1"/>
    <property type="molecule type" value="Genomic_DNA"/>
</dbReference>
<keyword evidence="3" id="KW-0808">Transferase</keyword>
<keyword evidence="1" id="KW-0732">Signal</keyword>
<dbReference type="Gene3D" id="1.10.510.10">
    <property type="entry name" value="Transferase(Phosphotransferase) domain 1"/>
    <property type="match status" value="1"/>
</dbReference>
<dbReference type="Proteomes" id="UP000240830">
    <property type="component" value="Unassembled WGS sequence"/>
</dbReference>
<dbReference type="GO" id="GO:0005634">
    <property type="term" value="C:nucleus"/>
    <property type="evidence" value="ECO:0007669"/>
    <property type="project" value="TreeGrafter"/>
</dbReference>
<dbReference type="OrthoDB" id="347657at2759"/>
<keyword evidence="4" id="KW-1185">Reference proteome</keyword>
<dbReference type="GO" id="GO:0004674">
    <property type="term" value="F:protein serine/threonine kinase activity"/>
    <property type="evidence" value="ECO:0007669"/>
    <property type="project" value="TreeGrafter"/>
</dbReference>
<dbReference type="PANTHER" id="PTHR44167">
    <property type="entry name" value="OVARIAN-SPECIFIC SERINE/THREONINE-PROTEIN KINASE LOK-RELATED"/>
    <property type="match status" value="1"/>
</dbReference>
<proteinExistence type="predicted"/>